<dbReference type="InterPro" id="IPR036388">
    <property type="entry name" value="WH-like_DNA-bd_sf"/>
</dbReference>
<proteinExistence type="inferred from homology"/>
<dbReference type="InterPro" id="IPR013325">
    <property type="entry name" value="RNA_pol_sigma_r2"/>
</dbReference>
<dbReference type="PANTHER" id="PTHR43133">
    <property type="entry name" value="RNA POLYMERASE ECF-TYPE SIGMA FACTO"/>
    <property type="match status" value="1"/>
</dbReference>
<keyword evidence="4" id="KW-0238">DNA-binding</keyword>
<gene>
    <name evidence="8" type="primary">rpoE</name>
    <name evidence="8" type="ORF">PAUR_a0176</name>
</gene>
<dbReference type="SUPFAM" id="SSF88659">
    <property type="entry name" value="Sigma3 and sigma4 domains of RNA polymerase sigma factors"/>
    <property type="match status" value="1"/>
</dbReference>
<dbReference type="NCBIfam" id="TIGR02937">
    <property type="entry name" value="sigma70-ECF"/>
    <property type="match status" value="1"/>
</dbReference>
<feature type="domain" description="RNA polymerase sigma-70 region 2" evidence="6">
    <location>
        <begin position="30"/>
        <end position="98"/>
    </location>
</feature>
<accession>A0ABR9E7F8</accession>
<evidence type="ECO:0000256" key="2">
    <source>
        <dbReference type="ARBA" id="ARBA00023015"/>
    </source>
</evidence>
<comment type="caution">
    <text evidence="8">The sequence shown here is derived from an EMBL/GenBank/DDBJ whole genome shotgun (WGS) entry which is preliminary data.</text>
</comment>
<dbReference type="InterPro" id="IPR013249">
    <property type="entry name" value="RNA_pol_sigma70_r4_t2"/>
</dbReference>
<protein>
    <submittedName>
        <fullName evidence="8">RNA polymerase sigma-70 factor, ECF subfamily</fullName>
    </submittedName>
</protein>
<dbReference type="InterPro" id="IPR007627">
    <property type="entry name" value="RNA_pol_sigma70_r2"/>
</dbReference>
<keyword evidence="3" id="KW-0731">Sigma factor</keyword>
<dbReference type="SUPFAM" id="SSF88946">
    <property type="entry name" value="Sigma2 domain of RNA polymerase sigma factors"/>
    <property type="match status" value="1"/>
</dbReference>
<dbReference type="InterPro" id="IPR039425">
    <property type="entry name" value="RNA_pol_sigma-70-like"/>
</dbReference>
<dbReference type="Gene3D" id="1.10.1740.10">
    <property type="match status" value="1"/>
</dbReference>
<evidence type="ECO:0000256" key="5">
    <source>
        <dbReference type="ARBA" id="ARBA00023163"/>
    </source>
</evidence>
<comment type="similarity">
    <text evidence="1">Belongs to the sigma-70 factor family. ECF subfamily.</text>
</comment>
<reference evidence="8 9" key="1">
    <citation type="submission" date="2015-03" db="EMBL/GenBank/DDBJ databases">
        <title>Genome sequence of Pseudoalteromonas aurantia.</title>
        <authorList>
            <person name="Xie B.-B."/>
            <person name="Rong J.-C."/>
            <person name="Qin Q.-L."/>
            <person name="Zhang Y.-Z."/>
        </authorList>
    </citation>
    <scope>NUCLEOTIDE SEQUENCE [LARGE SCALE GENOMIC DNA]</scope>
    <source>
        <strain evidence="8 9">208</strain>
    </source>
</reference>
<sequence>MTQIAQQHANMDETLMLEYGKGNDTAFAELYARHKGPMYRYICRQLGSKQHNKAQELFQEVWVRVIDNRNNYTVEAKFTTWLYRIAHNLLIDEHRKNQVRGEHLTLVSDEQDEGILAFHQGKQEGSVHNDFLQQAIKHCVELLMPQQREAFLLRHEAGFDPSQVCEIVGAKPETVKTRLRYAMSQLRDCLQRKVGATEVGGEREI</sequence>
<evidence type="ECO:0000256" key="3">
    <source>
        <dbReference type="ARBA" id="ARBA00023082"/>
    </source>
</evidence>
<feature type="domain" description="RNA polymerase sigma factor 70 region 4 type 2" evidence="7">
    <location>
        <begin position="134"/>
        <end position="186"/>
    </location>
</feature>
<dbReference type="EMBL" id="AQGV01000011">
    <property type="protein sequence ID" value="MBE0366914.1"/>
    <property type="molecule type" value="Genomic_DNA"/>
</dbReference>
<keyword evidence="5" id="KW-0804">Transcription</keyword>
<evidence type="ECO:0000259" key="6">
    <source>
        <dbReference type="Pfam" id="PF04542"/>
    </source>
</evidence>
<dbReference type="Pfam" id="PF08281">
    <property type="entry name" value="Sigma70_r4_2"/>
    <property type="match status" value="1"/>
</dbReference>
<evidence type="ECO:0000259" key="7">
    <source>
        <dbReference type="Pfam" id="PF08281"/>
    </source>
</evidence>
<dbReference type="InterPro" id="IPR014284">
    <property type="entry name" value="RNA_pol_sigma-70_dom"/>
</dbReference>
<name>A0ABR9E7F8_9GAMM</name>
<evidence type="ECO:0000313" key="9">
    <source>
        <dbReference type="Proteomes" id="UP000615755"/>
    </source>
</evidence>
<dbReference type="InterPro" id="IPR013324">
    <property type="entry name" value="RNA_pol_sigma_r3/r4-like"/>
</dbReference>
<keyword evidence="9" id="KW-1185">Reference proteome</keyword>
<evidence type="ECO:0000313" key="8">
    <source>
        <dbReference type="EMBL" id="MBE0366914.1"/>
    </source>
</evidence>
<dbReference type="RefSeq" id="WP_192506403.1">
    <property type="nucleotide sequence ID" value="NZ_AQGV01000011.1"/>
</dbReference>
<dbReference type="Proteomes" id="UP000615755">
    <property type="component" value="Unassembled WGS sequence"/>
</dbReference>
<evidence type="ECO:0000256" key="4">
    <source>
        <dbReference type="ARBA" id="ARBA00023125"/>
    </source>
</evidence>
<evidence type="ECO:0000256" key="1">
    <source>
        <dbReference type="ARBA" id="ARBA00010641"/>
    </source>
</evidence>
<dbReference type="PANTHER" id="PTHR43133:SF8">
    <property type="entry name" value="RNA POLYMERASE SIGMA FACTOR HI_1459-RELATED"/>
    <property type="match status" value="1"/>
</dbReference>
<dbReference type="Gene3D" id="1.10.10.10">
    <property type="entry name" value="Winged helix-like DNA-binding domain superfamily/Winged helix DNA-binding domain"/>
    <property type="match status" value="1"/>
</dbReference>
<organism evidence="8 9">
    <name type="scientific">Pseudoalteromonas aurantia 208</name>
    <dbReference type="NCBI Taxonomy" id="1314867"/>
    <lineage>
        <taxon>Bacteria</taxon>
        <taxon>Pseudomonadati</taxon>
        <taxon>Pseudomonadota</taxon>
        <taxon>Gammaproteobacteria</taxon>
        <taxon>Alteromonadales</taxon>
        <taxon>Pseudoalteromonadaceae</taxon>
        <taxon>Pseudoalteromonas</taxon>
    </lineage>
</organism>
<keyword evidence="2" id="KW-0805">Transcription regulation</keyword>
<dbReference type="Pfam" id="PF04542">
    <property type="entry name" value="Sigma70_r2"/>
    <property type="match status" value="1"/>
</dbReference>